<dbReference type="SUPFAM" id="SSF51735">
    <property type="entry name" value="NAD(P)-binding Rossmann-fold domains"/>
    <property type="match status" value="1"/>
</dbReference>
<dbReference type="EMBL" id="CAEZVT010000007">
    <property type="protein sequence ID" value="CAB4629975.1"/>
    <property type="molecule type" value="Genomic_DNA"/>
</dbReference>
<proteinExistence type="predicted"/>
<dbReference type="InterPro" id="IPR005913">
    <property type="entry name" value="dTDP_dehydrorham_reduct"/>
</dbReference>
<dbReference type="GO" id="GO:0005829">
    <property type="term" value="C:cytosol"/>
    <property type="evidence" value="ECO:0007669"/>
    <property type="project" value="TreeGrafter"/>
</dbReference>
<gene>
    <name evidence="2" type="ORF">UFOPK2131_00213</name>
</gene>
<feature type="domain" description="RmlD-like substrate binding" evidence="1">
    <location>
        <begin position="3"/>
        <end position="290"/>
    </location>
</feature>
<organism evidence="2">
    <name type="scientific">freshwater metagenome</name>
    <dbReference type="NCBI Taxonomy" id="449393"/>
    <lineage>
        <taxon>unclassified sequences</taxon>
        <taxon>metagenomes</taxon>
        <taxon>ecological metagenomes</taxon>
    </lineage>
</organism>
<dbReference type="Pfam" id="PF04321">
    <property type="entry name" value="RmlD_sub_bind"/>
    <property type="match status" value="1"/>
</dbReference>
<evidence type="ECO:0000259" key="1">
    <source>
        <dbReference type="Pfam" id="PF04321"/>
    </source>
</evidence>
<dbReference type="InterPro" id="IPR036291">
    <property type="entry name" value="NAD(P)-bd_dom_sf"/>
</dbReference>
<sequence>MTKVLILGATGMLGTAVLREFEDFKGEVAVTSRGKKVEHLPSSVSQLNFDAAKDDPAIAFASLGHVDYVVNCIGIIKPYISDSDEKQRLNALHINSLFPQKLAEWASSTGAKVIQIATDCVFSGFKGSYLETDAHDALDVYGKSKSLGEVPNPSMMHLRVSIIGPEVGRSTSLLEWVRNQQEDAEIFGFTDHVWNGVTTTHFGKIARGIIESDLFKPGVFHVVPGNRLPKDKLVQKIASVFGRDDIKIQPKASGNTVDRTLETTSPEFSAAMWDAAGYKTPPTIEQMLEEIKP</sequence>
<dbReference type="PANTHER" id="PTHR10491">
    <property type="entry name" value="DTDP-4-DEHYDRORHAMNOSE REDUCTASE"/>
    <property type="match status" value="1"/>
</dbReference>
<accession>A0A6J6IZX9</accession>
<evidence type="ECO:0000313" key="2">
    <source>
        <dbReference type="EMBL" id="CAB4629975.1"/>
    </source>
</evidence>
<dbReference type="InterPro" id="IPR029903">
    <property type="entry name" value="RmlD-like-bd"/>
</dbReference>
<name>A0A6J6IZX9_9ZZZZ</name>
<dbReference type="Gene3D" id="3.40.50.720">
    <property type="entry name" value="NAD(P)-binding Rossmann-like Domain"/>
    <property type="match status" value="1"/>
</dbReference>
<dbReference type="GO" id="GO:0019305">
    <property type="term" value="P:dTDP-rhamnose biosynthetic process"/>
    <property type="evidence" value="ECO:0007669"/>
    <property type="project" value="TreeGrafter"/>
</dbReference>
<dbReference type="CDD" id="cd05254">
    <property type="entry name" value="dTDP_HR_like_SDR_e"/>
    <property type="match status" value="1"/>
</dbReference>
<protein>
    <submittedName>
        <fullName evidence="2">Unannotated protein</fullName>
    </submittedName>
</protein>
<reference evidence="2" key="1">
    <citation type="submission" date="2020-05" db="EMBL/GenBank/DDBJ databases">
        <authorList>
            <person name="Chiriac C."/>
            <person name="Salcher M."/>
            <person name="Ghai R."/>
            <person name="Kavagutti S V."/>
        </authorList>
    </citation>
    <scope>NUCLEOTIDE SEQUENCE</scope>
</reference>
<dbReference type="AlphaFoldDB" id="A0A6J6IZX9"/>
<dbReference type="PANTHER" id="PTHR10491:SF4">
    <property type="entry name" value="METHIONINE ADENOSYLTRANSFERASE 2 SUBUNIT BETA"/>
    <property type="match status" value="1"/>
</dbReference>
<dbReference type="GO" id="GO:0008831">
    <property type="term" value="F:dTDP-4-dehydrorhamnose reductase activity"/>
    <property type="evidence" value="ECO:0007669"/>
    <property type="project" value="TreeGrafter"/>
</dbReference>